<evidence type="ECO:0000256" key="4">
    <source>
        <dbReference type="ARBA" id="ARBA00022705"/>
    </source>
</evidence>
<dbReference type="SUPFAM" id="SSF52540">
    <property type="entry name" value="P-loop containing nucleoside triphosphate hydrolases"/>
    <property type="match status" value="1"/>
</dbReference>
<evidence type="ECO:0000313" key="11">
    <source>
        <dbReference type="Proteomes" id="UP001500368"/>
    </source>
</evidence>
<gene>
    <name evidence="10" type="primary">holA</name>
    <name evidence="10" type="ORF">GCM10025790_23660</name>
</gene>
<dbReference type="PANTHER" id="PTHR34388">
    <property type="entry name" value="DNA POLYMERASE III SUBUNIT DELTA"/>
    <property type="match status" value="1"/>
</dbReference>
<evidence type="ECO:0000313" key="10">
    <source>
        <dbReference type="EMBL" id="GAA4925449.1"/>
    </source>
</evidence>
<protein>
    <recommendedName>
        <fullName evidence="1">DNA-directed DNA polymerase</fullName>
        <ecNumber evidence="1">2.7.7.7</ecNumber>
    </recommendedName>
</protein>
<dbReference type="EC" id="2.7.7.7" evidence="1"/>
<evidence type="ECO:0000256" key="6">
    <source>
        <dbReference type="ARBA" id="ARBA00034754"/>
    </source>
</evidence>
<dbReference type="InterPro" id="IPR008921">
    <property type="entry name" value="DNA_pol3_clamp-load_cplx_C"/>
</dbReference>
<dbReference type="Pfam" id="PF21694">
    <property type="entry name" value="DNA_pol3_delta_C"/>
    <property type="match status" value="1"/>
</dbReference>
<keyword evidence="4" id="KW-0235">DNA replication</keyword>
<keyword evidence="11" id="KW-1185">Reference proteome</keyword>
<evidence type="ECO:0000256" key="5">
    <source>
        <dbReference type="ARBA" id="ARBA00022932"/>
    </source>
</evidence>
<dbReference type="InterPro" id="IPR005790">
    <property type="entry name" value="DNA_polIII_delta"/>
</dbReference>
<dbReference type="PANTHER" id="PTHR34388:SF1">
    <property type="entry name" value="DNA POLYMERASE III SUBUNIT DELTA"/>
    <property type="match status" value="1"/>
</dbReference>
<evidence type="ECO:0000259" key="9">
    <source>
        <dbReference type="Pfam" id="PF21694"/>
    </source>
</evidence>
<accession>A0ABP9G280</accession>
<evidence type="ECO:0000256" key="1">
    <source>
        <dbReference type="ARBA" id="ARBA00012417"/>
    </source>
</evidence>
<proteinExistence type="inferred from homology"/>
<comment type="catalytic activity">
    <reaction evidence="7">
        <text>DNA(n) + a 2'-deoxyribonucleoside 5'-triphosphate = DNA(n+1) + diphosphate</text>
        <dbReference type="Rhea" id="RHEA:22508"/>
        <dbReference type="Rhea" id="RHEA-COMP:17339"/>
        <dbReference type="Rhea" id="RHEA-COMP:17340"/>
        <dbReference type="ChEBI" id="CHEBI:33019"/>
        <dbReference type="ChEBI" id="CHEBI:61560"/>
        <dbReference type="ChEBI" id="CHEBI:173112"/>
        <dbReference type="EC" id="2.7.7.7"/>
    </reaction>
</comment>
<feature type="region of interest" description="Disordered" evidence="8">
    <location>
        <begin position="1"/>
        <end position="21"/>
    </location>
</feature>
<organism evidence="10 11">
    <name type="scientific">Nesterenkonia rhizosphaerae</name>
    <dbReference type="NCBI Taxonomy" id="1348272"/>
    <lineage>
        <taxon>Bacteria</taxon>
        <taxon>Bacillati</taxon>
        <taxon>Actinomycetota</taxon>
        <taxon>Actinomycetes</taxon>
        <taxon>Micrococcales</taxon>
        <taxon>Micrococcaceae</taxon>
        <taxon>Nesterenkonia</taxon>
    </lineage>
</organism>
<dbReference type="EMBL" id="BAABLW010000007">
    <property type="protein sequence ID" value="GAA4925449.1"/>
    <property type="molecule type" value="Genomic_DNA"/>
</dbReference>
<dbReference type="Proteomes" id="UP001500368">
    <property type="component" value="Unassembled WGS sequence"/>
</dbReference>
<evidence type="ECO:0000256" key="8">
    <source>
        <dbReference type="SAM" id="MobiDB-lite"/>
    </source>
</evidence>
<keyword evidence="5" id="KW-0239">DNA-directed DNA polymerase</keyword>
<reference evidence="11" key="1">
    <citation type="journal article" date="2019" name="Int. J. Syst. Evol. Microbiol.">
        <title>The Global Catalogue of Microorganisms (GCM) 10K type strain sequencing project: providing services to taxonomists for standard genome sequencing and annotation.</title>
        <authorList>
            <consortium name="The Broad Institute Genomics Platform"/>
            <consortium name="The Broad Institute Genome Sequencing Center for Infectious Disease"/>
            <person name="Wu L."/>
            <person name="Ma J."/>
        </authorList>
    </citation>
    <scope>NUCLEOTIDE SEQUENCE [LARGE SCALE GENOMIC DNA]</scope>
    <source>
        <strain evidence="11">JCM 19129</strain>
    </source>
</reference>
<dbReference type="InterPro" id="IPR027417">
    <property type="entry name" value="P-loop_NTPase"/>
</dbReference>
<keyword evidence="2" id="KW-0808">Transferase</keyword>
<keyword evidence="3" id="KW-0548">Nucleotidyltransferase</keyword>
<comment type="caution">
    <text evidence="10">The sequence shown here is derived from an EMBL/GenBank/DDBJ whole genome shotgun (WGS) entry which is preliminary data.</text>
</comment>
<dbReference type="NCBIfam" id="TIGR01128">
    <property type="entry name" value="holA"/>
    <property type="match status" value="1"/>
</dbReference>
<dbReference type="SUPFAM" id="SSF48019">
    <property type="entry name" value="post-AAA+ oligomerization domain-like"/>
    <property type="match status" value="1"/>
</dbReference>
<evidence type="ECO:0000256" key="7">
    <source>
        <dbReference type="ARBA" id="ARBA00049244"/>
    </source>
</evidence>
<sequence>MNPPRGASRAKGSPAESGADFRSVEPAPLMLLKGSEDYVAARALDRIKAALRAEHADLEYTRLDVAEAGPGELSTLASPSLFGEPRLILAEDLAQMSEAFLADALRYLEEGGDPDVTLVMRHTGGNRGKKLLDALSRRAVVVDCSPVKSDSDKLNFLRQEFRAAGRTILPDAARALVAAAGGSLSDLGSASQQLMRDVPGDITAEQVDRYFGGRVEASAFKVADAAFEGRAEAAARLYRHAVATGVSPVAITAALARKARQIAALVDHRGRHDQLASALGVPPWQLKQAAETARRWTPSRAADAVEAVAQADAEVKGVSRTPEYAVEKAIALIAAGVGR</sequence>
<evidence type="ECO:0000256" key="2">
    <source>
        <dbReference type="ARBA" id="ARBA00022679"/>
    </source>
</evidence>
<dbReference type="RefSeq" id="WP_345478210.1">
    <property type="nucleotide sequence ID" value="NZ_BAABLW010000007.1"/>
</dbReference>
<comment type="similarity">
    <text evidence="6">Belongs to the DNA polymerase HolA subunit family.</text>
</comment>
<name>A0ABP9G280_9MICC</name>
<dbReference type="InterPro" id="IPR048466">
    <property type="entry name" value="DNA_pol3_delta-like_C"/>
</dbReference>
<dbReference type="Gene3D" id="3.40.50.300">
    <property type="entry name" value="P-loop containing nucleotide triphosphate hydrolases"/>
    <property type="match status" value="1"/>
</dbReference>
<evidence type="ECO:0000256" key="3">
    <source>
        <dbReference type="ARBA" id="ARBA00022695"/>
    </source>
</evidence>
<feature type="domain" description="DNA polymerase III delta subunit-like C-terminal" evidence="9">
    <location>
        <begin position="217"/>
        <end position="330"/>
    </location>
</feature>
<dbReference type="Gene3D" id="1.20.272.10">
    <property type="match status" value="1"/>
</dbReference>